<dbReference type="AlphaFoldDB" id="A0A8B6BN85"/>
<feature type="domain" description="Ig-like" evidence="2">
    <location>
        <begin position="87"/>
        <end position="181"/>
    </location>
</feature>
<proteinExistence type="predicted"/>
<dbReference type="SUPFAM" id="SSF48726">
    <property type="entry name" value="Immunoglobulin"/>
    <property type="match status" value="2"/>
</dbReference>
<protein>
    <recommendedName>
        <fullName evidence="2">Ig-like domain-containing protein</fullName>
    </recommendedName>
</protein>
<evidence type="ECO:0000259" key="2">
    <source>
        <dbReference type="PROSITE" id="PS50835"/>
    </source>
</evidence>
<organism evidence="3 4">
    <name type="scientific">Mytilus galloprovincialis</name>
    <name type="common">Mediterranean mussel</name>
    <dbReference type="NCBI Taxonomy" id="29158"/>
    <lineage>
        <taxon>Eukaryota</taxon>
        <taxon>Metazoa</taxon>
        <taxon>Spiralia</taxon>
        <taxon>Lophotrochozoa</taxon>
        <taxon>Mollusca</taxon>
        <taxon>Bivalvia</taxon>
        <taxon>Autobranchia</taxon>
        <taxon>Pteriomorphia</taxon>
        <taxon>Mytilida</taxon>
        <taxon>Mytiloidea</taxon>
        <taxon>Mytilidae</taxon>
        <taxon>Mytilinae</taxon>
        <taxon>Mytilus</taxon>
    </lineage>
</organism>
<feature type="compositionally biased region" description="Basic and acidic residues" evidence="1">
    <location>
        <begin position="337"/>
        <end position="355"/>
    </location>
</feature>
<comment type="caution">
    <text evidence="3">The sequence shown here is derived from an EMBL/GenBank/DDBJ whole genome shotgun (WGS) entry which is preliminary data.</text>
</comment>
<dbReference type="PROSITE" id="PS50835">
    <property type="entry name" value="IG_LIKE"/>
    <property type="match status" value="1"/>
</dbReference>
<gene>
    <name evidence="3" type="ORF">MGAL_10B069666</name>
</gene>
<evidence type="ECO:0000256" key="1">
    <source>
        <dbReference type="SAM" id="MobiDB-lite"/>
    </source>
</evidence>
<keyword evidence="4" id="KW-1185">Reference proteome</keyword>
<dbReference type="InterPro" id="IPR007110">
    <property type="entry name" value="Ig-like_dom"/>
</dbReference>
<dbReference type="OrthoDB" id="6107945at2759"/>
<feature type="region of interest" description="Disordered" evidence="1">
    <location>
        <begin position="331"/>
        <end position="355"/>
    </location>
</feature>
<accession>A0A8B6BN85</accession>
<sequence length="355" mass="40338">MSPMLKMDEQFIDGKLASLTCYDITDSELSNLDLSCDNITSMKPDVVNDAAFIKTEFIADIKDDGTICRCSVNQSEKESTVQIHIIPYKEHNGSHSKDVCESNSEIELTCEDGNLPDVFHFGKWIHHYNDVEIRPLYGRSSGKQTSIYIPFCTYEDIGNYSCIVTDSRKNTTVFNSTVFLSVPGPPVIVNSSIVKDHSEAECVLSVQFYSFDEKSRVIWYKNGRLLHSSERQRPNVSPTTHYVNMHGIAVPVRAKVATLHLKPGCDVDTSVYRLTVKTAHFSTSHTFEENGKKDKFWQIKKSLYSTVSRRRIDTQFYEEVGMVIANIRQADEGNTGHNRDTLTDSKYEQIPFDRN</sequence>
<dbReference type="InterPro" id="IPR036179">
    <property type="entry name" value="Ig-like_dom_sf"/>
</dbReference>
<dbReference type="EMBL" id="UYJE01000439">
    <property type="protein sequence ID" value="VDH93348.1"/>
    <property type="molecule type" value="Genomic_DNA"/>
</dbReference>
<evidence type="ECO:0000313" key="3">
    <source>
        <dbReference type="EMBL" id="VDH93348.1"/>
    </source>
</evidence>
<reference evidence="3" key="1">
    <citation type="submission" date="2018-11" db="EMBL/GenBank/DDBJ databases">
        <authorList>
            <person name="Alioto T."/>
            <person name="Alioto T."/>
        </authorList>
    </citation>
    <scope>NUCLEOTIDE SEQUENCE</scope>
</reference>
<name>A0A8B6BN85_MYTGA</name>
<evidence type="ECO:0000313" key="4">
    <source>
        <dbReference type="Proteomes" id="UP000596742"/>
    </source>
</evidence>
<dbReference type="Proteomes" id="UP000596742">
    <property type="component" value="Unassembled WGS sequence"/>
</dbReference>